<name>A0A926IIY9_9FIRM</name>
<protein>
    <submittedName>
        <fullName evidence="8">Response regulator transcription factor</fullName>
    </submittedName>
</protein>
<dbReference type="PROSITE" id="PS51755">
    <property type="entry name" value="OMPR_PHOB"/>
    <property type="match status" value="1"/>
</dbReference>
<dbReference type="GO" id="GO:0000156">
    <property type="term" value="F:phosphorelay response regulator activity"/>
    <property type="evidence" value="ECO:0007669"/>
    <property type="project" value="TreeGrafter"/>
</dbReference>
<feature type="modified residue" description="4-aspartylphosphate" evidence="4">
    <location>
        <position position="52"/>
    </location>
</feature>
<evidence type="ECO:0000256" key="4">
    <source>
        <dbReference type="PROSITE-ProRule" id="PRU00169"/>
    </source>
</evidence>
<dbReference type="PANTHER" id="PTHR48111:SF43">
    <property type="entry name" value="STAGE 0 SPORULATION PROTEIN A HOMOLOG"/>
    <property type="match status" value="1"/>
</dbReference>
<evidence type="ECO:0000256" key="3">
    <source>
        <dbReference type="ARBA" id="ARBA00023163"/>
    </source>
</evidence>
<dbReference type="Gene3D" id="1.10.10.10">
    <property type="entry name" value="Winged helix-like DNA-binding domain superfamily/Winged helix DNA-binding domain"/>
    <property type="match status" value="1"/>
</dbReference>
<dbReference type="Gene3D" id="3.40.50.2300">
    <property type="match status" value="1"/>
</dbReference>
<keyword evidence="1" id="KW-0805">Transcription regulation</keyword>
<dbReference type="EMBL" id="JACRTG010000003">
    <property type="protein sequence ID" value="MBC8586846.1"/>
    <property type="molecule type" value="Genomic_DNA"/>
</dbReference>
<keyword evidence="3" id="KW-0804">Transcription</keyword>
<dbReference type="Pfam" id="PF00486">
    <property type="entry name" value="Trans_reg_C"/>
    <property type="match status" value="1"/>
</dbReference>
<dbReference type="GO" id="GO:0000976">
    <property type="term" value="F:transcription cis-regulatory region binding"/>
    <property type="evidence" value="ECO:0007669"/>
    <property type="project" value="TreeGrafter"/>
</dbReference>
<comment type="caution">
    <text evidence="8">The sequence shown here is derived from an EMBL/GenBank/DDBJ whole genome shotgun (WGS) entry which is preliminary data.</text>
</comment>
<organism evidence="8 9">
    <name type="scientific">Paratissierella segnis</name>
    <dbReference type="NCBI Taxonomy" id="2763679"/>
    <lineage>
        <taxon>Bacteria</taxon>
        <taxon>Bacillati</taxon>
        <taxon>Bacillota</taxon>
        <taxon>Tissierellia</taxon>
        <taxon>Tissierellales</taxon>
        <taxon>Tissierellaceae</taxon>
        <taxon>Paratissierella</taxon>
    </lineage>
</organism>
<gene>
    <name evidence="8" type="ORF">H8707_01150</name>
</gene>
<dbReference type="InterPro" id="IPR001789">
    <property type="entry name" value="Sig_transdc_resp-reg_receiver"/>
</dbReference>
<dbReference type="Proteomes" id="UP000601171">
    <property type="component" value="Unassembled WGS sequence"/>
</dbReference>
<evidence type="ECO:0000256" key="2">
    <source>
        <dbReference type="ARBA" id="ARBA00023125"/>
    </source>
</evidence>
<feature type="DNA-binding region" description="OmpR/PhoB-type" evidence="5">
    <location>
        <begin position="125"/>
        <end position="221"/>
    </location>
</feature>
<reference evidence="8" key="1">
    <citation type="submission" date="2020-08" db="EMBL/GenBank/DDBJ databases">
        <title>Genome public.</title>
        <authorList>
            <person name="Liu C."/>
            <person name="Sun Q."/>
        </authorList>
    </citation>
    <scope>NUCLEOTIDE SEQUENCE</scope>
    <source>
        <strain evidence="8">BX21</strain>
    </source>
</reference>
<dbReference type="Pfam" id="PF00072">
    <property type="entry name" value="Response_reg"/>
    <property type="match status" value="1"/>
</dbReference>
<feature type="domain" description="OmpR/PhoB-type" evidence="7">
    <location>
        <begin position="125"/>
        <end position="221"/>
    </location>
</feature>
<dbReference type="InterPro" id="IPR039420">
    <property type="entry name" value="WalR-like"/>
</dbReference>
<evidence type="ECO:0000256" key="1">
    <source>
        <dbReference type="ARBA" id="ARBA00023015"/>
    </source>
</evidence>
<dbReference type="InterPro" id="IPR036388">
    <property type="entry name" value="WH-like_DNA-bd_sf"/>
</dbReference>
<evidence type="ECO:0000259" key="7">
    <source>
        <dbReference type="PROSITE" id="PS51755"/>
    </source>
</evidence>
<keyword evidence="9" id="KW-1185">Reference proteome</keyword>
<dbReference type="PANTHER" id="PTHR48111">
    <property type="entry name" value="REGULATOR OF RPOS"/>
    <property type="match status" value="1"/>
</dbReference>
<dbReference type="GO" id="GO:0006355">
    <property type="term" value="P:regulation of DNA-templated transcription"/>
    <property type="evidence" value="ECO:0007669"/>
    <property type="project" value="InterPro"/>
</dbReference>
<accession>A0A926IIY9</accession>
<evidence type="ECO:0000313" key="9">
    <source>
        <dbReference type="Proteomes" id="UP000601171"/>
    </source>
</evidence>
<dbReference type="RefSeq" id="WP_262428312.1">
    <property type="nucleotide sequence ID" value="NZ_JACRTG010000003.1"/>
</dbReference>
<dbReference type="AlphaFoldDB" id="A0A926IIY9"/>
<proteinExistence type="predicted"/>
<dbReference type="SUPFAM" id="SSF46894">
    <property type="entry name" value="C-terminal effector domain of the bipartite response regulators"/>
    <property type="match status" value="1"/>
</dbReference>
<dbReference type="CDD" id="cd00383">
    <property type="entry name" value="trans_reg_C"/>
    <property type="match status" value="1"/>
</dbReference>
<dbReference type="SMART" id="SM00448">
    <property type="entry name" value="REC"/>
    <property type="match status" value="1"/>
</dbReference>
<dbReference type="SUPFAM" id="SSF52172">
    <property type="entry name" value="CheY-like"/>
    <property type="match status" value="1"/>
</dbReference>
<evidence type="ECO:0000313" key="8">
    <source>
        <dbReference type="EMBL" id="MBC8586846.1"/>
    </source>
</evidence>
<dbReference type="Gene3D" id="6.10.250.690">
    <property type="match status" value="1"/>
</dbReference>
<evidence type="ECO:0000256" key="5">
    <source>
        <dbReference type="PROSITE-ProRule" id="PRU01091"/>
    </source>
</evidence>
<feature type="domain" description="Response regulatory" evidence="6">
    <location>
        <begin position="3"/>
        <end position="116"/>
    </location>
</feature>
<dbReference type="InterPro" id="IPR001867">
    <property type="entry name" value="OmpR/PhoB-type_DNA-bd"/>
</dbReference>
<keyword evidence="2 5" id="KW-0238">DNA-binding</keyword>
<dbReference type="PROSITE" id="PS50110">
    <property type="entry name" value="RESPONSE_REGULATORY"/>
    <property type="match status" value="1"/>
</dbReference>
<dbReference type="InterPro" id="IPR016032">
    <property type="entry name" value="Sig_transdc_resp-reg_C-effctor"/>
</dbReference>
<dbReference type="SMART" id="SM00862">
    <property type="entry name" value="Trans_reg_C"/>
    <property type="match status" value="1"/>
</dbReference>
<dbReference type="GO" id="GO:0032993">
    <property type="term" value="C:protein-DNA complex"/>
    <property type="evidence" value="ECO:0007669"/>
    <property type="project" value="TreeGrafter"/>
</dbReference>
<dbReference type="GO" id="GO:0005829">
    <property type="term" value="C:cytosol"/>
    <property type="evidence" value="ECO:0007669"/>
    <property type="project" value="TreeGrafter"/>
</dbReference>
<dbReference type="InterPro" id="IPR011006">
    <property type="entry name" value="CheY-like_superfamily"/>
</dbReference>
<sequence>MYKIAIIDDDKGIREELGILLKNNGYEVCLPTDFSEIPSMIQRENPHLILLDINLPEQDGFHLCIQIRSSTNIPIIFITSRDNRMDELQGITLGADDFITKPFNVSILLARMTRILNRVYGESLDQKLIHKGVQLHLESGMIEYNDNKMELTKNELKILYILFKNKGTIVSRMEIMDYLWDNSIFIDDNTLSVNITRIRSKLKELGIYDFICTKHGQGYMI</sequence>
<keyword evidence="4" id="KW-0597">Phosphoprotein</keyword>
<evidence type="ECO:0000259" key="6">
    <source>
        <dbReference type="PROSITE" id="PS50110"/>
    </source>
</evidence>